<reference evidence="2" key="1">
    <citation type="journal article" date="2018" name="Aquaculture">
        <title>Complete genome sequence of a white spot syndrome virus associated with a disease incursion in Australia.</title>
        <authorList>
            <person name="Oakey J."/>
            <person name="Smith C.S."/>
        </authorList>
    </citation>
    <scope>NUCLEOTIDE SEQUENCE [LARGE SCALE GENOMIC DNA]</scope>
    <source>
        <strain evidence="2">WSSV-AU</strain>
    </source>
</reference>
<keyword evidence="1" id="KW-0812">Transmembrane</keyword>
<keyword evidence="1" id="KW-1133">Transmembrane helix</keyword>
<accession>A0A2D3I6D6</accession>
<keyword evidence="1" id="KW-0472">Membrane</keyword>
<dbReference type="EMBL" id="MF768985">
    <property type="protein sequence ID" value="ATU83924.1"/>
    <property type="molecule type" value="Genomic_DNA"/>
</dbReference>
<sequence length="74" mass="8143">MLSTSSTFLFFAGFFTISSSSSSSSFSLLLLSLSSSSSSSMPSKTLSIWNIFIRISFEVLFLFFLLSSLLSNWS</sequence>
<evidence type="ECO:0000256" key="1">
    <source>
        <dbReference type="SAM" id="Phobius"/>
    </source>
</evidence>
<evidence type="ECO:0000313" key="2">
    <source>
        <dbReference type="EMBL" id="ATU83924.1"/>
    </source>
</evidence>
<protein>
    <submittedName>
        <fullName evidence="2">ORF1009</fullName>
    </submittedName>
</protein>
<proteinExistence type="predicted"/>
<organism evidence="2">
    <name type="scientific">White spot syndrome virus</name>
    <dbReference type="NCBI Taxonomy" id="342409"/>
    <lineage>
        <taxon>Viruses</taxon>
        <taxon>Viruses incertae sedis</taxon>
        <taxon>Naldaviricetes</taxon>
        <taxon>Nimaviridae</taxon>
        <taxon>Whispovirus</taxon>
    </lineage>
</organism>
<dbReference type="Proteomes" id="UP000267516">
    <property type="component" value="Segment"/>
</dbReference>
<name>A0A2D3I6D6_9VIRU</name>
<feature type="transmembrane region" description="Helical" evidence="1">
    <location>
        <begin position="47"/>
        <end position="70"/>
    </location>
</feature>